<evidence type="ECO:0000313" key="2">
    <source>
        <dbReference type="Proteomes" id="UP000177913"/>
    </source>
</evidence>
<proteinExistence type="predicted"/>
<gene>
    <name evidence="1" type="ORF">A3C25_06150</name>
</gene>
<dbReference type="EMBL" id="MFZO01000030">
    <property type="protein sequence ID" value="OGK24744.1"/>
    <property type="molecule type" value="Genomic_DNA"/>
</dbReference>
<dbReference type="AlphaFoldDB" id="A0A1F7H1D4"/>
<accession>A0A1F7H1D4</accession>
<evidence type="ECO:0000313" key="1">
    <source>
        <dbReference type="EMBL" id="OGK24744.1"/>
    </source>
</evidence>
<sequence>MQDKTVFTATEARQNFFDFIKRAEQGKDVFLKRSGVLMKVKLEKVNDKKEIKRKLKALKELRKIGLPSMPIKKMKKIFESRYDSHLL</sequence>
<name>A0A1F7H1D4_9BACT</name>
<protein>
    <submittedName>
        <fullName evidence="1">Uncharacterized protein</fullName>
    </submittedName>
</protein>
<reference evidence="1 2" key="1">
    <citation type="journal article" date="2016" name="Nat. Commun.">
        <title>Thousands of microbial genomes shed light on interconnected biogeochemical processes in an aquifer system.</title>
        <authorList>
            <person name="Anantharaman K."/>
            <person name="Brown C.T."/>
            <person name="Hug L.A."/>
            <person name="Sharon I."/>
            <person name="Castelle C.J."/>
            <person name="Probst A.J."/>
            <person name="Thomas B.C."/>
            <person name="Singh A."/>
            <person name="Wilkins M.J."/>
            <person name="Karaoz U."/>
            <person name="Brodie E.L."/>
            <person name="Williams K.H."/>
            <person name="Hubbard S.S."/>
            <person name="Banfield J.F."/>
        </authorList>
    </citation>
    <scope>NUCLEOTIDE SEQUENCE [LARGE SCALE GENOMIC DNA]</scope>
</reference>
<dbReference type="Proteomes" id="UP000177913">
    <property type="component" value="Unassembled WGS sequence"/>
</dbReference>
<comment type="caution">
    <text evidence="1">The sequence shown here is derived from an EMBL/GenBank/DDBJ whole genome shotgun (WGS) entry which is preliminary data.</text>
</comment>
<organism evidence="1 2">
    <name type="scientific">Candidatus Roizmanbacteria bacterium RIFCSPHIGHO2_02_FULL_38_11</name>
    <dbReference type="NCBI Taxonomy" id="1802039"/>
    <lineage>
        <taxon>Bacteria</taxon>
        <taxon>Candidatus Roizmaniibacteriota</taxon>
    </lineage>
</organism>